<dbReference type="Proteomes" id="UP001236806">
    <property type="component" value="Unassembled WGS sequence"/>
</dbReference>
<protein>
    <submittedName>
        <fullName evidence="1">Uncharacterized protein</fullName>
    </submittedName>
</protein>
<comment type="caution">
    <text evidence="1">The sequence shown here is derived from an EMBL/GenBank/DDBJ whole genome shotgun (WGS) entry which is preliminary data.</text>
</comment>
<dbReference type="EMBL" id="JAUSXB010000001">
    <property type="protein sequence ID" value="MDQ0672932.1"/>
    <property type="molecule type" value="Genomic_DNA"/>
</dbReference>
<gene>
    <name evidence="1" type="ORF">QFZ36_000493</name>
</gene>
<sequence>MQVAPFDFEFTYNKVFNTYAAIGSQRPELVFEFPGNIRGYELDEDGSYTANHLRVLGSGSGTEGSARVTVDDLESQIRFKVLEAKLLQSSVSDTDTLTDNGNAELAAVSAAVEILTIQVNGNVAPYVTDYKIGDYVKVLIREENINAMYRVERIDLTIDENDDEDVRLYLSR</sequence>
<evidence type="ECO:0000313" key="2">
    <source>
        <dbReference type="Proteomes" id="UP001236806"/>
    </source>
</evidence>
<evidence type="ECO:0000313" key="1">
    <source>
        <dbReference type="EMBL" id="MDQ0672932.1"/>
    </source>
</evidence>
<keyword evidence="2" id="KW-1185">Reference proteome</keyword>
<organism evidence="1 2">
    <name type="scientific">Pseudarthrobacter siccitolerans</name>
    <dbReference type="NCBI Taxonomy" id="861266"/>
    <lineage>
        <taxon>Bacteria</taxon>
        <taxon>Bacillati</taxon>
        <taxon>Actinomycetota</taxon>
        <taxon>Actinomycetes</taxon>
        <taxon>Micrococcales</taxon>
        <taxon>Micrococcaceae</taxon>
        <taxon>Pseudarthrobacter</taxon>
    </lineage>
</organism>
<reference evidence="1 2" key="1">
    <citation type="submission" date="2023-07" db="EMBL/GenBank/DDBJ databases">
        <title>Comparative genomics of wheat-associated soil bacteria to identify genetic determinants of phenazine resistance.</title>
        <authorList>
            <person name="Mouncey N."/>
        </authorList>
    </citation>
    <scope>NUCLEOTIDE SEQUENCE [LARGE SCALE GENOMIC DNA]</scope>
    <source>
        <strain evidence="1 2">W1I3</strain>
    </source>
</reference>
<name>A0ABU0PH90_9MICC</name>
<accession>A0ABU0PH90</accession>
<dbReference type="RefSeq" id="WP_306633640.1">
    <property type="nucleotide sequence ID" value="NZ_JAUSXB010000001.1"/>
</dbReference>
<proteinExistence type="predicted"/>